<dbReference type="InterPro" id="IPR025724">
    <property type="entry name" value="GAG-pre-integrase_dom"/>
</dbReference>
<evidence type="ECO:0000313" key="3">
    <source>
        <dbReference type="EnsemblPlants" id="TuG1812S0000114600.01.T01.s_cds19537"/>
    </source>
</evidence>
<evidence type="ECO:0000259" key="1">
    <source>
        <dbReference type="Pfam" id="PF13976"/>
    </source>
</evidence>
<evidence type="ECO:0008006" key="5">
    <source>
        <dbReference type="Google" id="ProtNLM"/>
    </source>
</evidence>
<proteinExistence type="predicted"/>
<evidence type="ECO:0000313" key="4">
    <source>
        <dbReference type="Proteomes" id="UP000015106"/>
    </source>
</evidence>
<reference evidence="3" key="2">
    <citation type="submission" date="2022-06" db="UniProtKB">
        <authorList>
            <consortium name="EnsemblPlants"/>
        </authorList>
    </citation>
    <scope>IDENTIFICATION</scope>
</reference>
<dbReference type="Proteomes" id="UP000015106">
    <property type="component" value="Unassembled WGS sequence"/>
</dbReference>
<accession>A0A8R7R9I9</accession>
<dbReference type="Gramene" id="TuG1812S0000114600.01.T01">
    <property type="protein sequence ID" value="TuG1812S0000114600.01.T01.s_cds19537"/>
    <property type="gene ID" value="TuG1812S0000114600.01"/>
</dbReference>
<sequence length="214" mass="24026">MGHPAWKCWKRYDESYQGVKEKSANLAAPQYGVDTNWYLDSGATDHITGDLEKLTIRDRYDGNEQIHTASGSGMVIKHIGHSAIHTPDRDLLLNNILHVPQANKSLISASRLAVDNDAFVEIHPYSFLVKERGTKKVLLRGRGRRGLYPVRHTGSDAKKHMLSVTKLSSDRWHRRLGHPSPLIVSKIISKNNLPCANSFNKDSVCDACQKGKRH</sequence>
<dbReference type="InterPro" id="IPR054722">
    <property type="entry name" value="PolX-like_BBD"/>
</dbReference>
<keyword evidence="4" id="KW-1185">Reference proteome</keyword>
<name>A0A8R7R9I9_TRIUA</name>
<dbReference type="EnsemblPlants" id="TuG1812S0000114600.01.T01">
    <property type="protein sequence ID" value="TuG1812S0000114600.01.T01.s_cds19537"/>
    <property type="gene ID" value="TuG1812S0000114600.01"/>
</dbReference>
<reference evidence="4" key="1">
    <citation type="journal article" date="2013" name="Nature">
        <title>Draft genome of the wheat A-genome progenitor Triticum urartu.</title>
        <authorList>
            <person name="Ling H.Q."/>
            <person name="Zhao S."/>
            <person name="Liu D."/>
            <person name="Wang J."/>
            <person name="Sun H."/>
            <person name="Zhang C."/>
            <person name="Fan H."/>
            <person name="Li D."/>
            <person name="Dong L."/>
            <person name="Tao Y."/>
            <person name="Gao C."/>
            <person name="Wu H."/>
            <person name="Li Y."/>
            <person name="Cui Y."/>
            <person name="Guo X."/>
            <person name="Zheng S."/>
            <person name="Wang B."/>
            <person name="Yu K."/>
            <person name="Liang Q."/>
            <person name="Yang W."/>
            <person name="Lou X."/>
            <person name="Chen J."/>
            <person name="Feng M."/>
            <person name="Jian J."/>
            <person name="Zhang X."/>
            <person name="Luo G."/>
            <person name="Jiang Y."/>
            <person name="Liu J."/>
            <person name="Wang Z."/>
            <person name="Sha Y."/>
            <person name="Zhang B."/>
            <person name="Wu H."/>
            <person name="Tang D."/>
            <person name="Shen Q."/>
            <person name="Xue P."/>
            <person name="Zou S."/>
            <person name="Wang X."/>
            <person name="Liu X."/>
            <person name="Wang F."/>
            <person name="Yang Y."/>
            <person name="An X."/>
            <person name="Dong Z."/>
            <person name="Zhang K."/>
            <person name="Zhang X."/>
            <person name="Luo M.C."/>
            <person name="Dvorak J."/>
            <person name="Tong Y."/>
            <person name="Wang J."/>
            <person name="Yang H."/>
            <person name="Li Z."/>
            <person name="Wang D."/>
            <person name="Zhang A."/>
            <person name="Wang J."/>
        </authorList>
    </citation>
    <scope>NUCLEOTIDE SEQUENCE</scope>
    <source>
        <strain evidence="4">cv. G1812</strain>
    </source>
</reference>
<feature type="domain" description="Retrovirus-related Pol polyprotein from transposon TNT 1-94-like beta-barrel" evidence="2">
    <location>
        <begin position="37"/>
        <end position="113"/>
    </location>
</feature>
<organism evidence="3 4">
    <name type="scientific">Triticum urartu</name>
    <name type="common">Red wild einkorn</name>
    <name type="synonym">Crithodium urartu</name>
    <dbReference type="NCBI Taxonomy" id="4572"/>
    <lineage>
        <taxon>Eukaryota</taxon>
        <taxon>Viridiplantae</taxon>
        <taxon>Streptophyta</taxon>
        <taxon>Embryophyta</taxon>
        <taxon>Tracheophyta</taxon>
        <taxon>Spermatophyta</taxon>
        <taxon>Magnoliopsida</taxon>
        <taxon>Liliopsida</taxon>
        <taxon>Poales</taxon>
        <taxon>Poaceae</taxon>
        <taxon>BOP clade</taxon>
        <taxon>Pooideae</taxon>
        <taxon>Triticodae</taxon>
        <taxon>Triticeae</taxon>
        <taxon>Triticinae</taxon>
        <taxon>Triticum</taxon>
    </lineage>
</organism>
<protein>
    <recommendedName>
        <fullName evidence="5">GAG-pre-integrase domain-containing protein</fullName>
    </recommendedName>
</protein>
<dbReference type="Pfam" id="PF13976">
    <property type="entry name" value="gag_pre-integrs"/>
    <property type="match status" value="1"/>
</dbReference>
<feature type="domain" description="GAG-pre-integrase" evidence="1">
    <location>
        <begin position="146"/>
        <end position="212"/>
    </location>
</feature>
<dbReference type="Pfam" id="PF22936">
    <property type="entry name" value="Pol_BBD"/>
    <property type="match status" value="1"/>
</dbReference>
<dbReference type="AlphaFoldDB" id="A0A8R7R9I9"/>
<evidence type="ECO:0000259" key="2">
    <source>
        <dbReference type="Pfam" id="PF22936"/>
    </source>
</evidence>